<sequence length="729" mass="81229">MAEALGIVGAAASFIQLIDASLRTSLSLYAFFSALNNALPELQRHIILIRDIHDVVQLVRKTADAAAFEEAEKIMLTRQLKSIVDELSTLQKVTDGKDPAKFGTKMRWIMKKPETRQTLQNLENHKTCLILQLQALNIGQSRQILNLQSSSSTDLGSLKLLLEQQKQDVTMSNSNIQASLAGLHTMMESNLQLHQESLDASRNQNMMASESHLDEAIRRVLNNHILPEVEKRFAARSEMNNTVILPQVQAVMKHATAQILSQVDKNTSGGISTCKRESSINKHSRPREPRSPNPSSRCLQPDSSLSTFGPTNITTSLTNSTPGSSTWRGVLISKWSHCIPIPHIGIFRIDYRVYARPRDRFLAITIDFWPTNNRIPTRGISLRYSSSRDSHGYTALFPSLAIRRIISIDDRIAKLIMADDTDGVQVLFQTHQNSPFDRYQGGMTLLEHALVKSSYRTAQFLLSQGADPTEKDIECGWNSLRDLVELAVQGVALGQWSIRGEDLSIFCNLFHSIVAAGCDPDDSDLSPFSWYIISEDSGALQFHQDEGDDVAEYLAGVRSLAQFLEFQGIKVITSWSVFEAFRDPSEITLLALQALGLKTDYQGHSFPSGNSVIYMALRAFDDPLGPLDALMNNLVSLILNGANIYDIQWGSGSGWYEEDGIVSPTLFAEGLGLMKLWMEALEAAGYDPEEVVLEDIRRCQEFRRLHGARSSGVEVSQTDSECSIRRRLV</sequence>
<feature type="region of interest" description="Disordered" evidence="1">
    <location>
        <begin position="266"/>
        <end position="321"/>
    </location>
</feature>
<dbReference type="AlphaFoldDB" id="A0A8H4NSP8"/>
<gene>
    <name evidence="2" type="ORF">F53441_10045</name>
</gene>
<feature type="compositionally biased region" description="Polar residues" evidence="1">
    <location>
        <begin position="301"/>
        <end position="321"/>
    </location>
</feature>
<protein>
    <submittedName>
        <fullName evidence="2">Ankyrin repeat protein</fullName>
    </submittedName>
</protein>
<keyword evidence="3" id="KW-1185">Reference proteome</keyword>
<dbReference type="InterPro" id="IPR036770">
    <property type="entry name" value="Ankyrin_rpt-contain_sf"/>
</dbReference>
<reference evidence="2" key="1">
    <citation type="submission" date="2020-01" db="EMBL/GenBank/DDBJ databases">
        <title>Identification and distribution of gene clusters putatively required for synthesis of sphingolipid metabolism inhibitors in phylogenetically diverse species of the filamentous fungus Fusarium.</title>
        <authorList>
            <person name="Kim H.-S."/>
            <person name="Busman M."/>
            <person name="Brown D.W."/>
            <person name="Divon H."/>
            <person name="Uhlig S."/>
            <person name="Proctor R.H."/>
        </authorList>
    </citation>
    <scope>NUCLEOTIDE SEQUENCE</scope>
    <source>
        <strain evidence="2">NRRL 53441</strain>
    </source>
</reference>
<dbReference type="SUPFAM" id="SSF48403">
    <property type="entry name" value="Ankyrin repeat"/>
    <property type="match status" value="1"/>
</dbReference>
<dbReference type="EMBL" id="JAADJG010000468">
    <property type="protein sequence ID" value="KAF4446295.1"/>
    <property type="molecule type" value="Genomic_DNA"/>
</dbReference>
<accession>A0A8H4NSP8</accession>
<proteinExistence type="predicted"/>
<comment type="caution">
    <text evidence="2">The sequence shown here is derived from an EMBL/GenBank/DDBJ whole genome shotgun (WGS) entry which is preliminary data.</text>
</comment>
<name>A0A8H4NSP8_9HYPO</name>
<evidence type="ECO:0000313" key="2">
    <source>
        <dbReference type="EMBL" id="KAF4446295.1"/>
    </source>
</evidence>
<dbReference type="OrthoDB" id="5431013at2759"/>
<feature type="compositionally biased region" description="Basic and acidic residues" evidence="1">
    <location>
        <begin position="274"/>
        <end position="290"/>
    </location>
</feature>
<dbReference type="Proteomes" id="UP000605986">
    <property type="component" value="Unassembled WGS sequence"/>
</dbReference>
<evidence type="ECO:0000256" key="1">
    <source>
        <dbReference type="SAM" id="MobiDB-lite"/>
    </source>
</evidence>
<evidence type="ECO:0000313" key="3">
    <source>
        <dbReference type="Proteomes" id="UP000605986"/>
    </source>
</evidence>
<organism evidence="2 3">
    <name type="scientific">Fusarium austroafricanum</name>
    <dbReference type="NCBI Taxonomy" id="2364996"/>
    <lineage>
        <taxon>Eukaryota</taxon>
        <taxon>Fungi</taxon>
        <taxon>Dikarya</taxon>
        <taxon>Ascomycota</taxon>
        <taxon>Pezizomycotina</taxon>
        <taxon>Sordariomycetes</taxon>
        <taxon>Hypocreomycetidae</taxon>
        <taxon>Hypocreales</taxon>
        <taxon>Nectriaceae</taxon>
        <taxon>Fusarium</taxon>
        <taxon>Fusarium concolor species complex</taxon>
    </lineage>
</organism>
<dbReference type="Gene3D" id="1.25.40.20">
    <property type="entry name" value="Ankyrin repeat-containing domain"/>
    <property type="match status" value="1"/>
</dbReference>